<dbReference type="Pfam" id="PF13391">
    <property type="entry name" value="HNH_2"/>
    <property type="match status" value="1"/>
</dbReference>
<dbReference type="RefSeq" id="WP_172191407.1">
    <property type="nucleotide sequence ID" value="NZ_CAWPPK010000032.1"/>
</dbReference>
<dbReference type="Proteomes" id="UP000702425">
    <property type="component" value="Unassembled WGS sequence"/>
</dbReference>
<comment type="caution">
    <text evidence="3">The sequence shown here is derived from an EMBL/GenBank/DDBJ whole genome shotgun (WGS) entry which is preliminary data.</text>
</comment>
<gene>
    <name evidence="3" type="ORF">E5S67_05166</name>
</gene>
<proteinExistence type="predicted"/>
<sequence>MTTGEESENKNLAYYRQRFASLNVSNTRQRGQANHKPILLLSIIDLIAQGIIRDNRIYVSDDLIKTFNKYWDILGSESHNRGLHYPFWHLEGDGFWHKTLKSGFNGSKPKTTNKLREAVEYGSWDNELFDLLQDQNSRSELIDTLIATWFSLNRDDIGDILQVNQDFEKVTQTERELSDSALIPDAEPKFYLTKSAVRNAFFRKAVVHTYDYKCAFCRLKVIRNLTQTIVDGSHIKPFSKFYDNQINNGISLCKNHHWAFDQGWFAIDDNYRIIVADDLEEESPNAKCMKDFHSETILLPASDQDLPRLESLEWHRLNVFRA</sequence>
<reference evidence="3 4" key="1">
    <citation type="journal article" date="2020" name="Sci. Rep.">
        <title>A novel cyanobacterial geosmin producer, revising GeoA distribution and dispersion patterns in Bacteria.</title>
        <authorList>
            <person name="Churro C."/>
            <person name="Semedo-Aguiar A.P."/>
            <person name="Silva A.D."/>
            <person name="Pereira-Leal J.B."/>
            <person name="Leite R.B."/>
        </authorList>
    </citation>
    <scope>NUCLEOTIDE SEQUENCE [LARGE SCALE GENOMIC DNA]</scope>
    <source>
        <strain evidence="3 4">IPMA8</strain>
    </source>
</reference>
<dbReference type="EMBL" id="SRRZ01000127">
    <property type="protein sequence ID" value="NQE37395.1"/>
    <property type="molecule type" value="Genomic_DNA"/>
</dbReference>
<dbReference type="CDD" id="cd00085">
    <property type="entry name" value="HNHc"/>
    <property type="match status" value="1"/>
</dbReference>
<feature type="domain" description="ScoMcrA-like DNA sulfur-binding" evidence="2">
    <location>
        <begin position="17"/>
        <end position="151"/>
    </location>
</feature>
<dbReference type="InterPro" id="IPR011396">
    <property type="entry name" value="PT_DNA_restrict"/>
</dbReference>
<evidence type="ECO:0008006" key="5">
    <source>
        <dbReference type="Google" id="ProtNLM"/>
    </source>
</evidence>
<dbReference type="InterPro" id="IPR003615">
    <property type="entry name" value="HNH_nuc"/>
</dbReference>
<dbReference type="PIRSF" id="PIRSF030850">
    <property type="entry name" value="UCP030850"/>
    <property type="match status" value="1"/>
</dbReference>
<organism evidence="3 4">
    <name type="scientific">Microcoleus asticus IPMA8</name>
    <dbReference type="NCBI Taxonomy" id="2563858"/>
    <lineage>
        <taxon>Bacteria</taxon>
        <taxon>Bacillati</taxon>
        <taxon>Cyanobacteriota</taxon>
        <taxon>Cyanophyceae</taxon>
        <taxon>Oscillatoriophycideae</taxon>
        <taxon>Oscillatoriales</taxon>
        <taxon>Microcoleaceae</taxon>
        <taxon>Microcoleus</taxon>
        <taxon>Microcoleus asticus</taxon>
    </lineage>
</organism>
<feature type="domain" description="HNH nuclease" evidence="1">
    <location>
        <begin position="214"/>
        <end position="268"/>
    </location>
</feature>
<protein>
    <recommendedName>
        <fullName evidence="5">HNH endonuclease</fullName>
    </recommendedName>
</protein>
<name>A0ABX2D667_9CYAN</name>
<dbReference type="InterPro" id="IPR058813">
    <property type="entry name" value="DNA-SBD_ScoMcrA"/>
</dbReference>
<evidence type="ECO:0000313" key="3">
    <source>
        <dbReference type="EMBL" id="NQE37395.1"/>
    </source>
</evidence>
<evidence type="ECO:0000313" key="4">
    <source>
        <dbReference type="Proteomes" id="UP000702425"/>
    </source>
</evidence>
<evidence type="ECO:0000259" key="1">
    <source>
        <dbReference type="Pfam" id="PF13391"/>
    </source>
</evidence>
<accession>A0ABX2D667</accession>
<keyword evidence="4" id="KW-1185">Reference proteome</keyword>
<dbReference type="Pfam" id="PF26340">
    <property type="entry name" value="DNA-SBD_ScoMcrA"/>
    <property type="match status" value="1"/>
</dbReference>
<evidence type="ECO:0000259" key="2">
    <source>
        <dbReference type="Pfam" id="PF26340"/>
    </source>
</evidence>